<sequence>MNITANRTSLPLSKRRRYLLDDQVGFVLRQAFQRHTTLFTEKMGAEITPTQWAVISKLHEIGACSQNLLGRQTAMDAATVKGVVDRLTKRGIVATAPDPNDGRRILVSLTEEGENLADLHIGRALDVTEATLAPLTATERGTLMSLLMKLR</sequence>
<dbReference type="OrthoDB" id="7949807at2"/>
<dbReference type="EMBL" id="FRXO01000002">
    <property type="protein sequence ID" value="SHO62542.1"/>
    <property type="molecule type" value="Genomic_DNA"/>
</dbReference>
<gene>
    <name evidence="2" type="ORF">SAMN02745172_01081</name>
</gene>
<evidence type="ECO:0000313" key="3">
    <source>
        <dbReference type="Proteomes" id="UP000186406"/>
    </source>
</evidence>
<accession>A0A1M7ZCH2</accession>
<organism evidence="2 3">
    <name type="scientific">Pseudoxanthobacter soli DSM 19599</name>
    <dbReference type="NCBI Taxonomy" id="1123029"/>
    <lineage>
        <taxon>Bacteria</taxon>
        <taxon>Pseudomonadati</taxon>
        <taxon>Pseudomonadota</taxon>
        <taxon>Alphaproteobacteria</taxon>
        <taxon>Hyphomicrobiales</taxon>
        <taxon>Segnochrobactraceae</taxon>
        <taxon>Pseudoxanthobacter</taxon>
    </lineage>
</organism>
<dbReference type="AlphaFoldDB" id="A0A1M7ZCH2"/>
<dbReference type="Gene3D" id="1.10.10.10">
    <property type="entry name" value="Winged helix-like DNA-binding domain superfamily/Winged helix DNA-binding domain"/>
    <property type="match status" value="1"/>
</dbReference>
<dbReference type="InterPro" id="IPR036388">
    <property type="entry name" value="WH-like_DNA-bd_sf"/>
</dbReference>
<proteinExistence type="predicted"/>
<dbReference type="PANTHER" id="PTHR33164:SF95">
    <property type="entry name" value="TRANSCRIPTIONAL REGULATOR"/>
    <property type="match status" value="1"/>
</dbReference>
<dbReference type="SUPFAM" id="SSF46785">
    <property type="entry name" value="Winged helix' DNA-binding domain"/>
    <property type="match status" value="1"/>
</dbReference>
<dbReference type="PRINTS" id="PR00598">
    <property type="entry name" value="HTHMARR"/>
</dbReference>
<dbReference type="GO" id="GO:0003700">
    <property type="term" value="F:DNA-binding transcription factor activity"/>
    <property type="evidence" value="ECO:0007669"/>
    <property type="project" value="InterPro"/>
</dbReference>
<protein>
    <submittedName>
        <fullName evidence="2">DNA-binding transcriptional regulator, MarR family</fullName>
    </submittedName>
</protein>
<dbReference type="Pfam" id="PF01047">
    <property type="entry name" value="MarR"/>
    <property type="match status" value="1"/>
</dbReference>
<evidence type="ECO:0000313" key="2">
    <source>
        <dbReference type="EMBL" id="SHO62542.1"/>
    </source>
</evidence>
<dbReference type="GO" id="GO:0003677">
    <property type="term" value="F:DNA binding"/>
    <property type="evidence" value="ECO:0007669"/>
    <property type="project" value="UniProtKB-KW"/>
</dbReference>
<dbReference type="InterPro" id="IPR039422">
    <property type="entry name" value="MarR/SlyA-like"/>
</dbReference>
<dbReference type="InterPro" id="IPR000835">
    <property type="entry name" value="HTH_MarR-typ"/>
</dbReference>
<dbReference type="PROSITE" id="PS50995">
    <property type="entry name" value="HTH_MARR_2"/>
    <property type="match status" value="1"/>
</dbReference>
<dbReference type="RefSeq" id="WP_073626372.1">
    <property type="nucleotide sequence ID" value="NZ_FRXO01000002.1"/>
</dbReference>
<keyword evidence="3" id="KW-1185">Reference proteome</keyword>
<dbReference type="Proteomes" id="UP000186406">
    <property type="component" value="Unassembled WGS sequence"/>
</dbReference>
<keyword evidence="2" id="KW-0238">DNA-binding</keyword>
<dbReference type="GO" id="GO:0006950">
    <property type="term" value="P:response to stress"/>
    <property type="evidence" value="ECO:0007669"/>
    <property type="project" value="TreeGrafter"/>
</dbReference>
<name>A0A1M7ZCH2_9HYPH</name>
<reference evidence="2 3" key="1">
    <citation type="submission" date="2016-12" db="EMBL/GenBank/DDBJ databases">
        <authorList>
            <person name="Song W.-J."/>
            <person name="Kurnit D.M."/>
        </authorList>
    </citation>
    <scope>NUCLEOTIDE SEQUENCE [LARGE SCALE GENOMIC DNA]</scope>
    <source>
        <strain evidence="2 3">DSM 19599</strain>
    </source>
</reference>
<dbReference type="InterPro" id="IPR036390">
    <property type="entry name" value="WH_DNA-bd_sf"/>
</dbReference>
<dbReference type="SMART" id="SM00347">
    <property type="entry name" value="HTH_MARR"/>
    <property type="match status" value="1"/>
</dbReference>
<dbReference type="STRING" id="1123029.SAMN02745172_01081"/>
<dbReference type="PANTHER" id="PTHR33164">
    <property type="entry name" value="TRANSCRIPTIONAL REGULATOR, MARR FAMILY"/>
    <property type="match status" value="1"/>
</dbReference>
<evidence type="ECO:0000259" key="1">
    <source>
        <dbReference type="PROSITE" id="PS50995"/>
    </source>
</evidence>
<feature type="domain" description="HTH marR-type" evidence="1">
    <location>
        <begin position="21"/>
        <end position="151"/>
    </location>
</feature>